<dbReference type="Proteomes" id="UP000236664">
    <property type="component" value="Unassembled WGS sequence"/>
</dbReference>
<evidence type="ECO:0000313" key="3">
    <source>
        <dbReference type="Proteomes" id="UP000236664"/>
    </source>
</evidence>
<evidence type="ECO:0000313" key="2">
    <source>
        <dbReference type="EMBL" id="PNP81228.1"/>
    </source>
</evidence>
<dbReference type="OrthoDB" id="5084929at2759"/>
<dbReference type="AlphaFoldDB" id="A0A2K0WG23"/>
<evidence type="ECO:0000256" key="1">
    <source>
        <dbReference type="SAM" id="MobiDB-lite"/>
    </source>
</evidence>
<feature type="compositionally biased region" description="Polar residues" evidence="1">
    <location>
        <begin position="178"/>
        <end position="198"/>
    </location>
</feature>
<gene>
    <name evidence="2" type="ORF">FNYG_05695</name>
</gene>
<proteinExistence type="predicted"/>
<accession>A0A2K0WG23</accession>
<feature type="compositionally biased region" description="Low complexity" evidence="1">
    <location>
        <begin position="223"/>
        <end position="233"/>
    </location>
</feature>
<sequence length="233" mass="26366">MKDRTSDHIHFPQHAHRIPRRSDGVSGYSDLLGRAVLISIINYLADVVDAIEDIKLPKQHKDRTKLKNDKKRMCDTAVRGANTLTALFNSAKGQTKYTDPAPKNLPLYRDEIRGQLLYPLSKAKTSKPSLGKSFTFAPWQQRLTAILSGIEEEVCWWLRLQRPTKTYDKRSTTHSHTSKAYGQRSTASKPYDQYSTRTGKTDQRSSRPKHSKSHSQRGKRSRSPSPSGGCAVM</sequence>
<comment type="caution">
    <text evidence="2">The sequence shown here is derived from an EMBL/GenBank/DDBJ whole genome shotgun (WGS) entry which is preliminary data.</text>
</comment>
<feature type="region of interest" description="Disordered" evidence="1">
    <location>
        <begin position="1"/>
        <end position="23"/>
    </location>
</feature>
<feature type="compositionally biased region" description="Basic and acidic residues" evidence="1">
    <location>
        <begin position="1"/>
        <end position="10"/>
    </location>
</feature>
<name>A0A2K0WG23_GIBNY</name>
<dbReference type="EMBL" id="MTQA01000071">
    <property type="protein sequence ID" value="PNP81228.1"/>
    <property type="molecule type" value="Genomic_DNA"/>
</dbReference>
<protein>
    <submittedName>
        <fullName evidence="2">Uncharacterized protein</fullName>
    </submittedName>
</protein>
<feature type="region of interest" description="Disordered" evidence="1">
    <location>
        <begin position="166"/>
        <end position="233"/>
    </location>
</feature>
<organism evidence="2 3">
    <name type="scientific">Gibberella nygamai</name>
    <name type="common">Bean root rot disease fungus</name>
    <name type="synonym">Fusarium nygamai</name>
    <dbReference type="NCBI Taxonomy" id="42673"/>
    <lineage>
        <taxon>Eukaryota</taxon>
        <taxon>Fungi</taxon>
        <taxon>Dikarya</taxon>
        <taxon>Ascomycota</taxon>
        <taxon>Pezizomycotina</taxon>
        <taxon>Sordariomycetes</taxon>
        <taxon>Hypocreomycetidae</taxon>
        <taxon>Hypocreales</taxon>
        <taxon>Nectriaceae</taxon>
        <taxon>Fusarium</taxon>
        <taxon>Fusarium fujikuroi species complex</taxon>
    </lineage>
</organism>
<reference evidence="2 3" key="1">
    <citation type="submission" date="2017-06" db="EMBL/GenBank/DDBJ databases">
        <title>Genome of Fusarium nygamai isolate CS10214.</title>
        <authorList>
            <person name="Gardiner D.M."/>
            <person name="Obanor F."/>
            <person name="Kazan K."/>
        </authorList>
    </citation>
    <scope>NUCLEOTIDE SEQUENCE [LARGE SCALE GENOMIC DNA]</scope>
    <source>
        <strain evidence="2 3">CS10214</strain>
    </source>
</reference>
<keyword evidence="3" id="KW-1185">Reference proteome</keyword>
<feature type="compositionally biased region" description="Basic residues" evidence="1">
    <location>
        <begin position="206"/>
        <end position="222"/>
    </location>
</feature>